<dbReference type="HOGENOM" id="CLU_883289_0_0_1"/>
<evidence type="ECO:0000313" key="2">
    <source>
        <dbReference type="Proteomes" id="UP000054097"/>
    </source>
</evidence>
<dbReference type="EMBL" id="KN824281">
    <property type="protein sequence ID" value="KIM31913.1"/>
    <property type="molecule type" value="Genomic_DNA"/>
</dbReference>
<keyword evidence="2" id="KW-1185">Reference proteome</keyword>
<dbReference type="OrthoDB" id="3241194at2759"/>
<protein>
    <submittedName>
        <fullName evidence="1">Uncharacterized protein</fullName>
    </submittedName>
</protein>
<evidence type="ECO:0000313" key="1">
    <source>
        <dbReference type="EMBL" id="KIM31913.1"/>
    </source>
</evidence>
<organism evidence="1 2">
    <name type="scientific">Serendipita vermifera MAFF 305830</name>
    <dbReference type="NCBI Taxonomy" id="933852"/>
    <lineage>
        <taxon>Eukaryota</taxon>
        <taxon>Fungi</taxon>
        <taxon>Dikarya</taxon>
        <taxon>Basidiomycota</taxon>
        <taxon>Agaricomycotina</taxon>
        <taxon>Agaricomycetes</taxon>
        <taxon>Sebacinales</taxon>
        <taxon>Serendipitaceae</taxon>
        <taxon>Serendipita</taxon>
    </lineage>
</organism>
<reference evidence="1 2" key="1">
    <citation type="submission" date="2014-04" db="EMBL/GenBank/DDBJ databases">
        <authorList>
            <consortium name="DOE Joint Genome Institute"/>
            <person name="Kuo A."/>
            <person name="Zuccaro A."/>
            <person name="Kohler A."/>
            <person name="Nagy L.G."/>
            <person name="Floudas D."/>
            <person name="Copeland A."/>
            <person name="Barry K.W."/>
            <person name="Cichocki N."/>
            <person name="Veneault-Fourrey C."/>
            <person name="LaButti K."/>
            <person name="Lindquist E.A."/>
            <person name="Lipzen A."/>
            <person name="Lundell T."/>
            <person name="Morin E."/>
            <person name="Murat C."/>
            <person name="Sun H."/>
            <person name="Tunlid A."/>
            <person name="Henrissat B."/>
            <person name="Grigoriev I.V."/>
            <person name="Hibbett D.S."/>
            <person name="Martin F."/>
            <person name="Nordberg H.P."/>
            <person name="Cantor M.N."/>
            <person name="Hua S.X."/>
        </authorList>
    </citation>
    <scope>NUCLEOTIDE SEQUENCE [LARGE SCALE GENOMIC DNA]</scope>
    <source>
        <strain evidence="1 2">MAFF 305830</strain>
    </source>
</reference>
<sequence>MYSRDPANIRNTPGFTLYPTLASITRDAYDSDSSLGVEVPPESPMISEADFCYTTDDDERKPVSSRVTATSIVEENKEDPHPDATLREEVFNELAYCGFLDVRQATLFRWAVGVVWSMHMFRQVHCSFNHRSFVPSSSPPRILYRLFAANAILPYHIRESATTRVLIVLHALYYLSKVPSCAVCLSKTRVDRLDLSLEDPRMFDGIDEAIVSRMVIEWSVAMRCAVAWLVDEPERNYWEIHTKHIPDKVGADVTRLFQKCLDYKFSISNDDLMMMMNAITDDHPISLTPVSRKRHCPPGGLQGNMVNWNGLISTH</sequence>
<name>A0A0C2X0V5_SERVB</name>
<dbReference type="AlphaFoldDB" id="A0A0C2X0V5"/>
<reference evidence="2" key="2">
    <citation type="submission" date="2015-01" db="EMBL/GenBank/DDBJ databases">
        <title>Evolutionary Origins and Diversification of the Mycorrhizal Mutualists.</title>
        <authorList>
            <consortium name="DOE Joint Genome Institute"/>
            <consortium name="Mycorrhizal Genomics Consortium"/>
            <person name="Kohler A."/>
            <person name="Kuo A."/>
            <person name="Nagy L.G."/>
            <person name="Floudas D."/>
            <person name="Copeland A."/>
            <person name="Barry K.W."/>
            <person name="Cichocki N."/>
            <person name="Veneault-Fourrey C."/>
            <person name="LaButti K."/>
            <person name="Lindquist E.A."/>
            <person name="Lipzen A."/>
            <person name="Lundell T."/>
            <person name="Morin E."/>
            <person name="Murat C."/>
            <person name="Riley R."/>
            <person name="Ohm R."/>
            <person name="Sun H."/>
            <person name="Tunlid A."/>
            <person name="Henrissat B."/>
            <person name="Grigoriev I.V."/>
            <person name="Hibbett D.S."/>
            <person name="Martin F."/>
        </authorList>
    </citation>
    <scope>NUCLEOTIDE SEQUENCE [LARGE SCALE GENOMIC DNA]</scope>
    <source>
        <strain evidence="2">MAFF 305830</strain>
    </source>
</reference>
<dbReference type="Proteomes" id="UP000054097">
    <property type="component" value="Unassembled WGS sequence"/>
</dbReference>
<gene>
    <name evidence="1" type="ORF">M408DRAFT_327307</name>
</gene>
<accession>A0A0C2X0V5</accession>
<proteinExistence type="predicted"/>